<proteinExistence type="predicted"/>
<dbReference type="Proteomes" id="UP000198711">
    <property type="component" value="Unassembled WGS sequence"/>
</dbReference>
<feature type="chain" id="PRO_5036482472" evidence="1">
    <location>
        <begin position="21"/>
        <end position="302"/>
    </location>
</feature>
<dbReference type="AlphaFoldDB" id="A0A8X8IEK0"/>
<evidence type="ECO:0000256" key="1">
    <source>
        <dbReference type="SAM" id="SignalP"/>
    </source>
</evidence>
<sequence length="302" mass="34000">MKKNILLTVIIFLASVIATKAQKDFWNSKDAYLGQKPPGNVPEIFAKGLLVDSGFAFCRVAFSNDGKEFYYTFGTSWFNNTNGGVNRLVFDGRKWRKPELICSRLSSPTFSLDDNSLYFGGRGSAVWKADRINSGWGLPYKYLDMSFGLYNFMPTLSGNFYAGSNGDRSNKSDYSSYNFSILTISGKDTVISNLGAPLNKPGFNGDLYIAPDESYIIISTNETPTYECELYISFRKRDKTWANPVSLGAAINTGKAHRFGQYVSPDGKYLFYTWGTSEKDCNVYWVRFDKLMKDLKSKALNE</sequence>
<reference evidence="2 3" key="1">
    <citation type="submission" date="2016-10" db="EMBL/GenBank/DDBJ databases">
        <authorList>
            <person name="Varghese N."/>
            <person name="Submissions S."/>
        </authorList>
    </citation>
    <scope>NUCLEOTIDE SEQUENCE [LARGE SCALE GENOMIC DNA]</scope>
    <source>
        <strain evidence="2 3">DSM 25353</strain>
    </source>
</reference>
<comment type="caution">
    <text evidence="2">The sequence shown here is derived from an EMBL/GenBank/DDBJ whole genome shotgun (WGS) entry which is preliminary data.</text>
</comment>
<keyword evidence="1" id="KW-0732">Signal</keyword>
<evidence type="ECO:0000313" key="3">
    <source>
        <dbReference type="Proteomes" id="UP000198711"/>
    </source>
</evidence>
<accession>A0A8X8IEK0</accession>
<name>A0A8X8IEK0_9BACT</name>
<dbReference type="InterPro" id="IPR011659">
    <property type="entry name" value="WD40"/>
</dbReference>
<dbReference type="EMBL" id="FNNO01000001">
    <property type="protein sequence ID" value="SDW17289.1"/>
    <property type="molecule type" value="Genomic_DNA"/>
</dbReference>
<dbReference type="RefSeq" id="WP_092721558.1">
    <property type="nucleotide sequence ID" value="NZ_FNNO01000001.1"/>
</dbReference>
<feature type="signal peptide" evidence="1">
    <location>
        <begin position="1"/>
        <end position="20"/>
    </location>
</feature>
<evidence type="ECO:0000313" key="2">
    <source>
        <dbReference type="EMBL" id="SDW17289.1"/>
    </source>
</evidence>
<dbReference type="Pfam" id="PF07676">
    <property type="entry name" value="PD40"/>
    <property type="match status" value="1"/>
</dbReference>
<gene>
    <name evidence="2" type="ORF">SAMN05444410_101415</name>
</gene>
<protein>
    <submittedName>
        <fullName evidence="2">WD40-like Beta Propeller Repeat</fullName>
    </submittedName>
</protein>
<dbReference type="SUPFAM" id="SSF82171">
    <property type="entry name" value="DPP6 N-terminal domain-like"/>
    <property type="match status" value="1"/>
</dbReference>
<organism evidence="2 3">
    <name type="scientific">Hydrobacter penzbergensis</name>
    <dbReference type="NCBI Taxonomy" id="1235997"/>
    <lineage>
        <taxon>Bacteria</taxon>
        <taxon>Pseudomonadati</taxon>
        <taxon>Bacteroidota</taxon>
        <taxon>Chitinophagia</taxon>
        <taxon>Chitinophagales</taxon>
        <taxon>Chitinophagaceae</taxon>
        <taxon>Hydrobacter</taxon>
    </lineage>
</organism>
<keyword evidence="3" id="KW-1185">Reference proteome</keyword>